<dbReference type="eggNOG" id="COG1188">
    <property type="taxonomic scope" value="Bacteria"/>
</dbReference>
<dbReference type="GO" id="GO:0000049">
    <property type="term" value="F:tRNA binding"/>
    <property type="evidence" value="ECO:0007669"/>
    <property type="project" value="UniProtKB-KW"/>
</dbReference>
<sequence length="86" mass="9737">MRIDVLLHKLCLTKTRSIAKNACDKNLVLINGKPAKASADVKAGDIIIFRLYNAEHEIRITQIPEGNVAKKDATRYYELLRKEDLS</sequence>
<gene>
    <name evidence="7" type="ordered locus">CLOAM0180</name>
</gene>
<evidence type="ECO:0000256" key="5">
    <source>
        <dbReference type="PROSITE-ProRule" id="PRU00182"/>
    </source>
</evidence>
<evidence type="ECO:0000313" key="8">
    <source>
        <dbReference type="Proteomes" id="UP000002019"/>
    </source>
</evidence>
<dbReference type="SUPFAM" id="SSF55174">
    <property type="entry name" value="Alpha-L RNA-binding motif"/>
    <property type="match status" value="1"/>
</dbReference>
<dbReference type="CDD" id="cd00165">
    <property type="entry name" value="S4"/>
    <property type="match status" value="1"/>
</dbReference>
<name>B0VF38_CLOAI</name>
<keyword evidence="2" id="KW-0699">rRNA-binding</keyword>
<evidence type="ECO:0000256" key="3">
    <source>
        <dbReference type="ARBA" id="ARBA00022884"/>
    </source>
</evidence>
<reference evidence="7 8" key="1">
    <citation type="journal article" date="2008" name="J. Bacteriol.">
        <title>'Candidatus Cloacamonas acidaminovorans': genome sequence reconstruction provides a first glimpse of a new bacterial division.</title>
        <authorList>
            <person name="Pelletier E."/>
            <person name="Kreimeyer A."/>
            <person name="Bocs S."/>
            <person name="Rouy Z."/>
            <person name="Gyapay G."/>
            <person name="Chouari R."/>
            <person name="Riviere D."/>
            <person name="Ganesan A."/>
            <person name="Daegelen P."/>
            <person name="Sghir A."/>
            <person name="Cohen G.N."/>
            <person name="Medigue C."/>
            <person name="Weissenbach J."/>
            <person name="Le Paslier D."/>
        </authorList>
    </citation>
    <scope>NUCLEOTIDE SEQUENCE [LARGE SCALE GENOMIC DNA]</scope>
    <source>
        <strain evidence="8">Evry</strain>
    </source>
</reference>
<dbReference type="GO" id="GO:0019843">
    <property type="term" value="F:rRNA binding"/>
    <property type="evidence" value="ECO:0007669"/>
    <property type="project" value="UniProtKB-KW"/>
</dbReference>
<dbReference type="PIRSF" id="PIRSF038881">
    <property type="entry name" value="RNAbp_HP1423"/>
    <property type="match status" value="1"/>
</dbReference>
<dbReference type="SMART" id="SM00363">
    <property type="entry name" value="S4"/>
    <property type="match status" value="1"/>
</dbReference>
<keyword evidence="3 5" id="KW-0694">RNA-binding</keyword>
<evidence type="ECO:0000256" key="2">
    <source>
        <dbReference type="ARBA" id="ARBA00022730"/>
    </source>
</evidence>
<protein>
    <submittedName>
        <fullName evidence="7">RNA-binding S4</fullName>
    </submittedName>
</protein>
<dbReference type="STRING" id="459349.CLOAM0180"/>
<dbReference type="AlphaFoldDB" id="B0VF38"/>
<dbReference type="KEGG" id="caci:CLOAM0180"/>
<dbReference type="InterPro" id="IPR036986">
    <property type="entry name" value="S4_RNA-bd_sf"/>
</dbReference>
<dbReference type="Proteomes" id="UP000002019">
    <property type="component" value="Chromosome"/>
</dbReference>
<evidence type="ECO:0000256" key="1">
    <source>
        <dbReference type="ARBA" id="ARBA00022555"/>
    </source>
</evidence>
<keyword evidence="1" id="KW-0820">tRNA-binding</keyword>
<dbReference type="GO" id="GO:0006412">
    <property type="term" value="P:translation"/>
    <property type="evidence" value="ECO:0007669"/>
    <property type="project" value="UniProtKB-KW"/>
</dbReference>
<dbReference type="OrthoDB" id="9805210at2"/>
<dbReference type="Pfam" id="PF01479">
    <property type="entry name" value="S4"/>
    <property type="match status" value="1"/>
</dbReference>
<dbReference type="InterPro" id="IPR002942">
    <property type="entry name" value="S4_RNA-bd"/>
</dbReference>
<dbReference type="RefSeq" id="WP_015423951.1">
    <property type="nucleotide sequence ID" value="NC_020449.1"/>
</dbReference>
<organism evidence="7 8">
    <name type="scientific">Cloacimonas acidaminovorans (strain Evry)</name>
    <dbReference type="NCBI Taxonomy" id="459349"/>
    <lineage>
        <taxon>Bacteria</taxon>
        <taxon>Pseudomonadati</taxon>
        <taxon>Candidatus Cloacimonadota</taxon>
        <taxon>Candidatus Cloacimonadia</taxon>
        <taxon>Candidatus Cloacimonadales</taxon>
        <taxon>Candidatus Cloacimonadaceae</taxon>
        <taxon>Candidatus Cloacimonas</taxon>
    </lineage>
</organism>
<proteinExistence type="predicted"/>
<feature type="domain" description="RNA-binding S4" evidence="6">
    <location>
        <begin position="1"/>
        <end position="64"/>
    </location>
</feature>
<accession>B0VF38</accession>
<dbReference type="InterPro" id="IPR025490">
    <property type="entry name" value="RqcP"/>
</dbReference>
<evidence type="ECO:0000259" key="6">
    <source>
        <dbReference type="SMART" id="SM00363"/>
    </source>
</evidence>
<dbReference type="PROSITE" id="PS50889">
    <property type="entry name" value="S4"/>
    <property type="match status" value="1"/>
</dbReference>
<evidence type="ECO:0000313" key="7">
    <source>
        <dbReference type="EMBL" id="CAO80090.1"/>
    </source>
</evidence>
<dbReference type="HOGENOM" id="CLU_101003_4_0_0"/>
<keyword evidence="4" id="KW-0648">Protein biosynthesis</keyword>
<evidence type="ECO:0000256" key="4">
    <source>
        <dbReference type="ARBA" id="ARBA00022917"/>
    </source>
</evidence>
<dbReference type="EMBL" id="CU466930">
    <property type="protein sequence ID" value="CAO80090.1"/>
    <property type="molecule type" value="Genomic_DNA"/>
</dbReference>
<keyword evidence="8" id="KW-1185">Reference proteome</keyword>
<dbReference type="Gene3D" id="3.10.290.10">
    <property type="entry name" value="RNA-binding S4 domain"/>
    <property type="match status" value="1"/>
</dbReference>